<reference evidence="10" key="1">
    <citation type="submission" date="2016-11" db="EMBL/GenBank/DDBJ databases">
        <authorList>
            <person name="Varghese N."/>
            <person name="Submissions S."/>
        </authorList>
    </citation>
    <scope>NUCLEOTIDE SEQUENCE [LARGE SCALE GENOMIC DNA]</scope>
    <source>
        <strain evidence="10">DSM 17957</strain>
    </source>
</reference>
<dbReference type="InterPro" id="IPR050482">
    <property type="entry name" value="Sensor_HK_TwoCompSys"/>
</dbReference>
<organism evidence="9 10">
    <name type="scientific">Geosporobacter subterraneus DSM 17957</name>
    <dbReference type="NCBI Taxonomy" id="1121919"/>
    <lineage>
        <taxon>Bacteria</taxon>
        <taxon>Bacillati</taxon>
        <taxon>Bacillota</taxon>
        <taxon>Clostridia</taxon>
        <taxon>Peptostreptococcales</taxon>
        <taxon>Thermotaleaceae</taxon>
        <taxon>Geosporobacter</taxon>
    </lineage>
</organism>
<dbReference type="SMART" id="SM00387">
    <property type="entry name" value="HATPase_c"/>
    <property type="match status" value="1"/>
</dbReference>
<dbReference type="CDD" id="cd16917">
    <property type="entry name" value="HATPase_UhpB-NarQ-NarX-like"/>
    <property type="match status" value="1"/>
</dbReference>
<dbReference type="InterPro" id="IPR005467">
    <property type="entry name" value="His_kinase_dom"/>
</dbReference>
<evidence type="ECO:0000256" key="4">
    <source>
        <dbReference type="ARBA" id="ARBA00022777"/>
    </source>
</evidence>
<feature type="transmembrane region" description="Helical" evidence="7">
    <location>
        <begin position="120"/>
        <end position="138"/>
    </location>
</feature>
<evidence type="ECO:0000259" key="8">
    <source>
        <dbReference type="PROSITE" id="PS50109"/>
    </source>
</evidence>
<dbReference type="STRING" id="1121919.SAMN02745975_00456"/>
<keyword evidence="5" id="KW-0902">Two-component regulatory system</keyword>
<dbReference type="Pfam" id="PF07730">
    <property type="entry name" value="HisKA_3"/>
    <property type="match status" value="1"/>
</dbReference>
<keyword evidence="6" id="KW-0175">Coiled coil</keyword>
<keyword evidence="7" id="KW-0812">Transmembrane</keyword>
<keyword evidence="7" id="KW-1133">Transmembrane helix</keyword>
<protein>
    <recommendedName>
        <fullName evidence="2">histidine kinase</fullName>
        <ecNumber evidence="2">2.7.13.3</ecNumber>
    </recommendedName>
</protein>
<evidence type="ECO:0000256" key="7">
    <source>
        <dbReference type="SAM" id="Phobius"/>
    </source>
</evidence>
<name>A0A1M6DHP5_9FIRM</name>
<feature type="coiled-coil region" evidence="6">
    <location>
        <begin position="172"/>
        <end position="199"/>
    </location>
</feature>
<dbReference type="Gene3D" id="1.20.5.1930">
    <property type="match status" value="1"/>
</dbReference>
<evidence type="ECO:0000256" key="1">
    <source>
        <dbReference type="ARBA" id="ARBA00000085"/>
    </source>
</evidence>
<dbReference type="EMBL" id="FQZV01000006">
    <property type="protein sequence ID" value="SHI72700.1"/>
    <property type="molecule type" value="Genomic_DNA"/>
</dbReference>
<sequence length="571" mass="64884">MNSQWGKKVVKLVQNESQEMKILIFYRLLSLCITSFFYLISDFNHTIQRKLFILISITISAGLLAYLYIANEGEEKKIKSLILLETIGNCLILIPSGGMSSPYVWYALNTIMITAVKLNKKYCVMNLVAYVLISTAAYPMLRKGQGGLLEILQKESNLIISFVLISAAVLRLSTLSKDVQKKSEKVQQINDQLVIANEKIKASIEHSVSLYQAIHSFSTQMKENELIEIFMHYAKIIMKTEDIFFISIISDKDKVLFRDNDQVLQGQLNDLREKIAQNWNTIGQSDIPIIFGEEKSFAVMAVKSNYTHYGVLACDMTNIKKDIRHQEHLEQLKFLAALGSIGLEKAQLEKVNERLAITQEQNRIANEIHDSVLQRLFSMSFCIFGLAKNLEKMNKNQIRKELSVLRASLDSSMKELRSTIYGLSWQKNGLDSFKEDILKYIREIQDLNNVNIYFDIFGNYELMTTRQKKAVYRIICEGIGNAVRHGKSTEIKVLLNIGAAISSLEVTDNGTGFDINSVVENNQRGLGLKNIDFLVKSLNGILHIHSEIERGTTILIEIPCEITLLEKEDVV</sequence>
<dbReference type="GO" id="GO:0016020">
    <property type="term" value="C:membrane"/>
    <property type="evidence" value="ECO:0007669"/>
    <property type="project" value="InterPro"/>
</dbReference>
<dbReference type="SUPFAM" id="SSF55874">
    <property type="entry name" value="ATPase domain of HSP90 chaperone/DNA topoisomerase II/histidine kinase"/>
    <property type="match status" value="1"/>
</dbReference>
<dbReference type="InterPro" id="IPR003594">
    <property type="entry name" value="HATPase_dom"/>
</dbReference>
<dbReference type="GO" id="GO:0046983">
    <property type="term" value="F:protein dimerization activity"/>
    <property type="evidence" value="ECO:0007669"/>
    <property type="project" value="InterPro"/>
</dbReference>
<comment type="catalytic activity">
    <reaction evidence="1">
        <text>ATP + protein L-histidine = ADP + protein N-phospho-L-histidine.</text>
        <dbReference type="EC" id="2.7.13.3"/>
    </reaction>
</comment>
<evidence type="ECO:0000313" key="9">
    <source>
        <dbReference type="EMBL" id="SHI72700.1"/>
    </source>
</evidence>
<dbReference type="AlphaFoldDB" id="A0A1M6DHP5"/>
<dbReference type="PANTHER" id="PTHR24421">
    <property type="entry name" value="NITRATE/NITRITE SENSOR PROTEIN NARX-RELATED"/>
    <property type="match status" value="1"/>
</dbReference>
<dbReference type="InterPro" id="IPR011712">
    <property type="entry name" value="Sig_transdc_His_kin_sub3_dim/P"/>
</dbReference>
<dbReference type="RefSeq" id="WP_190014083.1">
    <property type="nucleotide sequence ID" value="NZ_FQZV01000006.1"/>
</dbReference>
<feature type="transmembrane region" description="Helical" evidence="7">
    <location>
        <begin position="20"/>
        <end position="39"/>
    </location>
</feature>
<gene>
    <name evidence="9" type="ORF">SAMN02745975_00456</name>
</gene>
<keyword evidence="4 9" id="KW-0418">Kinase</keyword>
<evidence type="ECO:0000313" key="10">
    <source>
        <dbReference type="Proteomes" id="UP000184536"/>
    </source>
</evidence>
<feature type="domain" description="Histidine kinase" evidence="8">
    <location>
        <begin position="371"/>
        <end position="562"/>
    </location>
</feature>
<accession>A0A1M6DHP5</accession>
<feature type="transmembrane region" description="Helical" evidence="7">
    <location>
        <begin position="51"/>
        <end position="69"/>
    </location>
</feature>
<dbReference type="EC" id="2.7.13.3" evidence="2"/>
<evidence type="ECO:0000256" key="5">
    <source>
        <dbReference type="ARBA" id="ARBA00023012"/>
    </source>
</evidence>
<evidence type="ECO:0000256" key="3">
    <source>
        <dbReference type="ARBA" id="ARBA00022679"/>
    </source>
</evidence>
<keyword evidence="7" id="KW-0472">Membrane</keyword>
<dbReference type="Proteomes" id="UP000184536">
    <property type="component" value="Unassembled WGS sequence"/>
</dbReference>
<keyword evidence="10" id="KW-1185">Reference proteome</keyword>
<evidence type="ECO:0000256" key="2">
    <source>
        <dbReference type="ARBA" id="ARBA00012438"/>
    </source>
</evidence>
<dbReference type="Pfam" id="PF02518">
    <property type="entry name" value="HATPase_c"/>
    <property type="match status" value="1"/>
</dbReference>
<dbReference type="GO" id="GO:0000155">
    <property type="term" value="F:phosphorelay sensor kinase activity"/>
    <property type="evidence" value="ECO:0007669"/>
    <property type="project" value="InterPro"/>
</dbReference>
<dbReference type="Gene3D" id="3.30.565.10">
    <property type="entry name" value="Histidine kinase-like ATPase, C-terminal domain"/>
    <property type="match status" value="1"/>
</dbReference>
<evidence type="ECO:0000256" key="6">
    <source>
        <dbReference type="SAM" id="Coils"/>
    </source>
</evidence>
<dbReference type="InterPro" id="IPR036890">
    <property type="entry name" value="HATPase_C_sf"/>
</dbReference>
<dbReference type="PROSITE" id="PS50109">
    <property type="entry name" value="HIS_KIN"/>
    <property type="match status" value="1"/>
</dbReference>
<keyword evidence="3" id="KW-0808">Transferase</keyword>
<proteinExistence type="predicted"/>